<dbReference type="Pfam" id="PF03633">
    <property type="entry name" value="Glyco_hydro_65C"/>
    <property type="match status" value="1"/>
</dbReference>
<dbReference type="InterPro" id="IPR054491">
    <property type="entry name" value="MGH1-like_GH"/>
</dbReference>
<evidence type="ECO:0000313" key="5">
    <source>
        <dbReference type="Proteomes" id="UP000533598"/>
    </source>
</evidence>
<dbReference type="Proteomes" id="UP000533598">
    <property type="component" value="Unassembled WGS sequence"/>
</dbReference>
<dbReference type="PROSITE" id="PS50022">
    <property type="entry name" value="FA58C_3"/>
    <property type="match status" value="1"/>
</dbReference>
<accession>A0A7W7CCN9</accession>
<dbReference type="InterPro" id="IPR008928">
    <property type="entry name" value="6-hairpin_glycosidase_sf"/>
</dbReference>
<keyword evidence="5" id="KW-1185">Reference proteome</keyword>
<gene>
    <name evidence="4" type="ORF">HNR67_003609</name>
</gene>
<dbReference type="Pfam" id="PF22422">
    <property type="entry name" value="MGH1-like_GH"/>
    <property type="match status" value="1"/>
</dbReference>
<dbReference type="RefSeq" id="WP_185003433.1">
    <property type="nucleotide sequence ID" value="NZ_BAAAUI010000049.1"/>
</dbReference>
<keyword evidence="2" id="KW-0732">Signal</keyword>
<proteinExistence type="predicted"/>
<protein>
    <recommendedName>
        <fullName evidence="3">F5/8 type C domain-containing protein</fullName>
    </recommendedName>
</protein>
<dbReference type="SUPFAM" id="SSF49785">
    <property type="entry name" value="Galactose-binding domain-like"/>
    <property type="match status" value="1"/>
</dbReference>
<feature type="signal peptide" evidence="2">
    <location>
        <begin position="1"/>
        <end position="25"/>
    </location>
</feature>
<dbReference type="EMBL" id="JACHMH010000001">
    <property type="protein sequence ID" value="MBB4677491.1"/>
    <property type="molecule type" value="Genomic_DNA"/>
</dbReference>
<sequence length="693" mass="78247">MPRRIAALFLTLCTALGLTPLPGHAAPNAGPYPAVGAGTRFLDQDRLLGDLPEPGWFKANIPFVDLPDAQVQEIYYYRWKVYQEALKYTGPREGWIVSEFLGPVGYSAPSGGIVAAAGHHVYEGRWLRDTRYLDDYLRYWLRGNGAGPKPATEFLNKNTTDWAHQYSSWLADATVARAKITGDWRFATNLLPELRRHWDRWSPQLDTTTGLYWQTPVWDAMEYTASSYQSPDPYHGGDGYRPTLNTYQIADARAIATLSRRTGDHTAAAYFTQRAKDLSEAQQKWLWDPQSTFYKHVMRDNNPTHAKIVDREQIGFVPWAFHTAPATNAAAWSQLTDPQGFDAPYGPPTVERRSPWFMHEAEKGCCRWDGPSWPYATSQTLTALANQLIDYPPQSYVDKNTYYTALRRYAQTQYKNGRPHVAEAHHPDRPQWMYDTPGHSQDYNHSTYTDLVLSGLLGIRPQPDATVLIHPLTPTTWTHFALENLPYHGRNLTVLWDQDGTKYNQGKGFRVYLDGKQVATRPTPGPLRVPVPDAPHRPLPHQIDDAANPSAQGFPQATASYANPGDAPSKATDGQNHFLDIPNTRWTTYRSPNHEDWLAIDFGRPTPVNDIRLYFYDDKGGVQPPQTFSLQHKLPNGTWTEVPGQPQSHPTPKGNDLTRITFPTLETTALRVLAKPKPGTTFGLTAFQSWRTP</sequence>
<dbReference type="GO" id="GO:0005975">
    <property type="term" value="P:carbohydrate metabolic process"/>
    <property type="evidence" value="ECO:0007669"/>
    <property type="project" value="InterPro"/>
</dbReference>
<evidence type="ECO:0000313" key="4">
    <source>
        <dbReference type="EMBL" id="MBB4677491.1"/>
    </source>
</evidence>
<organism evidence="4 5">
    <name type="scientific">Crossiella cryophila</name>
    <dbReference type="NCBI Taxonomy" id="43355"/>
    <lineage>
        <taxon>Bacteria</taxon>
        <taxon>Bacillati</taxon>
        <taxon>Actinomycetota</taxon>
        <taxon>Actinomycetes</taxon>
        <taxon>Pseudonocardiales</taxon>
        <taxon>Pseudonocardiaceae</taxon>
        <taxon>Crossiella</taxon>
    </lineage>
</organism>
<evidence type="ECO:0000259" key="3">
    <source>
        <dbReference type="PROSITE" id="PS50022"/>
    </source>
</evidence>
<name>A0A7W7CCN9_9PSEU</name>
<dbReference type="Pfam" id="PF00754">
    <property type="entry name" value="F5_F8_type_C"/>
    <property type="match status" value="1"/>
</dbReference>
<dbReference type="InterPro" id="IPR005194">
    <property type="entry name" value="Glyco_hydro_65_C"/>
</dbReference>
<dbReference type="AlphaFoldDB" id="A0A7W7CCN9"/>
<dbReference type="InterPro" id="IPR000421">
    <property type="entry name" value="FA58C"/>
</dbReference>
<evidence type="ECO:0000256" key="1">
    <source>
        <dbReference type="SAM" id="MobiDB-lite"/>
    </source>
</evidence>
<dbReference type="InterPro" id="IPR008979">
    <property type="entry name" value="Galactose-bd-like_sf"/>
</dbReference>
<dbReference type="InterPro" id="IPR012341">
    <property type="entry name" value="6hp_glycosidase-like_sf"/>
</dbReference>
<comment type="caution">
    <text evidence="4">The sequence shown here is derived from an EMBL/GenBank/DDBJ whole genome shotgun (WGS) entry which is preliminary data.</text>
</comment>
<dbReference type="Gene3D" id="2.60.120.260">
    <property type="entry name" value="Galactose-binding domain-like"/>
    <property type="match status" value="1"/>
</dbReference>
<feature type="chain" id="PRO_5030580403" description="F5/8 type C domain-containing protein" evidence="2">
    <location>
        <begin position="26"/>
        <end position="693"/>
    </location>
</feature>
<dbReference type="SUPFAM" id="SSF48208">
    <property type="entry name" value="Six-hairpin glycosidases"/>
    <property type="match status" value="1"/>
</dbReference>
<feature type="compositionally biased region" description="Polar residues" evidence="1">
    <location>
        <begin position="549"/>
        <end position="561"/>
    </location>
</feature>
<dbReference type="Gene3D" id="1.50.10.10">
    <property type="match status" value="1"/>
</dbReference>
<evidence type="ECO:0000256" key="2">
    <source>
        <dbReference type="SAM" id="SignalP"/>
    </source>
</evidence>
<feature type="domain" description="F5/8 type C" evidence="3">
    <location>
        <begin position="538"/>
        <end position="693"/>
    </location>
</feature>
<reference evidence="4 5" key="1">
    <citation type="submission" date="2020-08" db="EMBL/GenBank/DDBJ databases">
        <title>Sequencing the genomes of 1000 actinobacteria strains.</title>
        <authorList>
            <person name="Klenk H.-P."/>
        </authorList>
    </citation>
    <scope>NUCLEOTIDE SEQUENCE [LARGE SCALE GENOMIC DNA]</scope>
    <source>
        <strain evidence="4 5">DSM 44230</strain>
    </source>
</reference>
<feature type="region of interest" description="Disordered" evidence="1">
    <location>
        <begin position="545"/>
        <end position="573"/>
    </location>
</feature>